<name>A0ABT5BDQ4_9BACT</name>
<dbReference type="Proteomes" id="UP001217838">
    <property type="component" value="Unassembled WGS sequence"/>
</dbReference>
<dbReference type="EMBL" id="JAQNDN010000019">
    <property type="protein sequence ID" value="MDC0672279.1"/>
    <property type="molecule type" value="Genomic_DNA"/>
</dbReference>
<sequence>MAKSKLSDKQVIAQAQKIEIVNNTAQTLVLHYYWNGGTYDTNDNSGMPPGGSQTIDLREYFIGEGDYVIPFVESASGAFSVDTVTDNLLVQAAYNGQTATIVVTDGPPQPQCRLQTS</sequence>
<evidence type="ECO:0000313" key="2">
    <source>
        <dbReference type="Proteomes" id="UP001217838"/>
    </source>
</evidence>
<gene>
    <name evidence="1" type="ORF">POL58_31315</name>
</gene>
<dbReference type="RefSeq" id="WP_272003743.1">
    <property type="nucleotide sequence ID" value="NZ_JAQNDN010000019.1"/>
</dbReference>
<reference evidence="1 2" key="1">
    <citation type="submission" date="2022-11" db="EMBL/GenBank/DDBJ databases">
        <title>Minimal conservation of predation-associated metabolite biosynthetic gene clusters underscores biosynthetic potential of Myxococcota including descriptions for ten novel species: Archangium lansinium sp. nov., Myxococcus landrumus sp. nov., Nannocystis bai.</title>
        <authorList>
            <person name="Ahearne A."/>
            <person name="Stevens C."/>
            <person name="Dowd S."/>
        </authorList>
    </citation>
    <scope>NUCLEOTIDE SEQUENCE [LARGE SCALE GENOMIC DNA]</scope>
    <source>
        <strain evidence="1 2">NCELM</strain>
    </source>
</reference>
<accession>A0ABT5BDQ4</accession>
<evidence type="ECO:0000313" key="1">
    <source>
        <dbReference type="EMBL" id="MDC0672279.1"/>
    </source>
</evidence>
<protein>
    <submittedName>
        <fullName evidence="1">Uncharacterized protein</fullName>
    </submittedName>
</protein>
<keyword evidence="2" id="KW-1185">Reference proteome</keyword>
<proteinExistence type="predicted"/>
<organism evidence="1 2">
    <name type="scientific">Nannocystis radixulma</name>
    <dbReference type="NCBI Taxonomy" id="2995305"/>
    <lineage>
        <taxon>Bacteria</taxon>
        <taxon>Pseudomonadati</taxon>
        <taxon>Myxococcota</taxon>
        <taxon>Polyangia</taxon>
        <taxon>Nannocystales</taxon>
        <taxon>Nannocystaceae</taxon>
        <taxon>Nannocystis</taxon>
    </lineage>
</organism>
<comment type="caution">
    <text evidence="1">The sequence shown here is derived from an EMBL/GenBank/DDBJ whole genome shotgun (WGS) entry which is preliminary data.</text>
</comment>